<dbReference type="NCBIfam" id="TIGR02595">
    <property type="entry name" value="PEP_CTERM"/>
    <property type="match status" value="1"/>
</dbReference>
<organism evidence="3 4">
    <name type="scientific">Oleiphilus messinensis</name>
    <dbReference type="NCBI Taxonomy" id="141451"/>
    <lineage>
        <taxon>Bacteria</taxon>
        <taxon>Pseudomonadati</taxon>
        <taxon>Pseudomonadota</taxon>
        <taxon>Gammaproteobacteria</taxon>
        <taxon>Oceanospirillales</taxon>
        <taxon>Oleiphilaceae</taxon>
        <taxon>Oleiphilus</taxon>
    </lineage>
</organism>
<evidence type="ECO:0000256" key="1">
    <source>
        <dbReference type="SAM" id="SignalP"/>
    </source>
</evidence>
<accession>A0A1Y0I562</accession>
<dbReference type="Gene3D" id="2.60.120.380">
    <property type="match status" value="1"/>
</dbReference>
<protein>
    <recommendedName>
        <fullName evidence="2">Ice-binding protein C-terminal domain-containing protein</fullName>
    </recommendedName>
</protein>
<feature type="chain" id="PRO_5013367544" description="Ice-binding protein C-terminal domain-containing protein" evidence="1">
    <location>
        <begin position="23"/>
        <end position="180"/>
    </location>
</feature>
<keyword evidence="1" id="KW-0732">Signal</keyword>
<dbReference type="RefSeq" id="WP_157678184.1">
    <property type="nucleotide sequence ID" value="NZ_CP021425.1"/>
</dbReference>
<feature type="domain" description="Ice-binding protein C-terminal" evidence="2">
    <location>
        <begin position="153"/>
        <end position="174"/>
    </location>
</feature>
<gene>
    <name evidence="3" type="ORF">OLMES_1267</name>
</gene>
<dbReference type="Proteomes" id="UP000196027">
    <property type="component" value="Chromosome"/>
</dbReference>
<evidence type="ECO:0000259" key="2">
    <source>
        <dbReference type="Pfam" id="PF07589"/>
    </source>
</evidence>
<feature type="signal peptide" evidence="1">
    <location>
        <begin position="1"/>
        <end position="22"/>
    </location>
</feature>
<name>A0A1Y0I562_9GAMM</name>
<reference evidence="3 4" key="1">
    <citation type="submission" date="2017-05" db="EMBL/GenBank/DDBJ databases">
        <title>Genomic insights into alkan degradation activity of Oleiphilus messinensis.</title>
        <authorList>
            <person name="Kozyavkin S.A."/>
            <person name="Slesarev A.I."/>
            <person name="Golyshin P.N."/>
            <person name="Korzhenkov A."/>
            <person name="Golyshina O.N."/>
            <person name="Toshchakov S.V."/>
        </authorList>
    </citation>
    <scope>NUCLEOTIDE SEQUENCE [LARGE SCALE GENOMIC DNA]</scope>
    <source>
        <strain evidence="3 4">ME102</strain>
    </source>
</reference>
<dbReference type="Pfam" id="PF07589">
    <property type="entry name" value="PEP-CTERM"/>
    <property type="match status" value="1"/>
</dbReference>
<proteinExistence type="predicted"/>
<dbReference type="InterPro" id="IPR013424">
    <property type="entry name" value="Ice-binding_C"/>
</dbReference>
<dbReference type="OrthoDB" id="1439746at2"/>
<dbReference type="EMBL" id="CP021425">
    <property type="protein sequence ID" value="ARU55349.1"/>
    <property type="molecule type" value="Genomic_DNA"/>
</dbReference>
<evidence type="ECO:0000313" key="4">
    <source>
        <dbReference type="Proteomes" id="UP000196027"/>
    </source>
</evidence>
<dbReference type="KEGG" id="ome:OLMES_1267"/>
<sequence>MKLKSCVLAMMLFAAGIGSANAVPVVYQGELVYGMTKTGSITDPFATGTDWWFFHANTGDVITLTVNRLDPALNPSFSVYFGLQNDTDLLSPVVAFADDELQELPGMEGLFADPQLESFSVSKTGTYSVAVNNESQDQNEPLDYQIELSEGEVPAPATLALLGIAAIGMRVSRRKSNATV</sequence>
<evidence type="ECO:0000313" key="3">
    <source>
        <dbReference type="EMBL" id="ARU55349.1"/>
    </source>
</evidence>
<keyword evidence="4" id="KW-1185">Reference proteome</keyword>
<dbReference type="AlphaFoldDB" id="A0A1Y0I562"/>